<gene>
    <name evidence="3" type="ORF">EVJ58_g4947</name>
</gene>
<dbReference type="Proteomes" id="UP000298390">
    <property type="component" value="Unassembled WGS sequence"/>
</dbReference>
<dbReference type="AlphaFoldDB" id="A0A4Y9YFX4"/>
<evidence type="ECO:0000256" key="1">
    <source>
        <dbReference type="SAM" id="MobiDB-lite"/>
    </source>
</evidence>
<accession>A0A4Y9YFX4</accession>
<name>A0A4Y9YFX4_9APHY</name>
<feature type="region of interest" description="Disordered" evidence="1">
    <location>
        <begin position="84"/>
        <end position="108"/>
    </location>
</feature>
<comment type="caution">
    <text evidence="3">The sequence shown here is derived from an EMBL/GenBank/DDBJ whole genome shotgun (WGS) entry which is preliminary data.</text>
</comment>
<organism evidence="3 4">
    <name type="scientific">Rhodofomes roseus</name>
    <dbReference type="NCBI Taxonomy" id="34475"/>
    <lineage>
        <taxon>Eukaryota</taxon>
        <taxon>Fungi</taxon>
        <taxon>Dikarya</taxon>
        <taxon>Basidiomycota</taxon>
        <taxon>Agaricomycotina</taxon>
        <taxon>Agaricomycetes</taxon>
        <taxon>Polyporales</taxon>
        <taxon>Rhodofomes</taxon>
    </lineage>
</organism>
<feature type="signal peptide" evidence="2">
    <location>
        <begin position="1"/>
        <end position="17"/>
    </location>
</feature>
<keyword evidence="2" id="KW-0732">Signal</keyword>
<proteinExistence type="predicted"/>
<evidence type="ECO:0000313" key="3">
    <source>
        <dbReference type="EMBL" id="TFY60758.1"/>
    </source>
</evidence>
<evidence type="ECO:0000256" key="2">
    <source>
        <dbReference type="SAM" id="SignalP"/>
    </source>
</evidence>
<sequence>MFASAVISIALAAGALAVPAALSARQDPCNALRAGSSSSVTYNFQLEVTEPSAQDSITGAVLVLVNGDSDGLWWLKEIRQNSTATSTAGSSTAGTHPAAELDSPGPGW</sequence>
<evidence type="ECO:0008006" key="5">
    <source>
        <dbReference type="Google" id="ProtNLM"/>
    </source>
</evidence>
<feature type="compositionally biased region" description="Low complexity" evidence="1">
    <location>
        <begin position="84"/>
        <end position="95"/>
    </location>
</feature>
<feature type="chain" id="PRO_5021284210" description="PLAT domain-containing protein" evidence="2">
    <location>
        <begin position="18"/>
        <end position="108"/>
    </location>
</feature>
<reference evidence="3 4" key="1">
    <citation type="submission" date="2019-01" db="EMBL/GenBank/DDBJ databases">
        <title>Genome sequencing of the rare red list fungi Fomitopsis rosea.</title>
        <authorList>
            <person name="Buettner E."/>
            <person name="Kellner H."/>
        </authorList>
    </citation>
    <scope>NUCLEOTIDE SEQUENCE [LARGE SCALE GENOMIC DNA]</scope>
    <source>
        <strain evidence="3 4">DSM 105464</strain>
    </source>
</reference>
<dbReference type="EMBL" id="SEKV01000239">
    <property type="protein sequence ID" value="TFY60758.1"/>
    <property type="molecule type" value="Genomic_DNA"/>
</dbReference>
<protein>
    <recommendedName>
        <fullName evidence="5">PLAT domain-containing protein</fullName>
    </recommendedName>
</protein>
<evidence type="ECO:0000313" key="4">
    <source>
        <dbReference type="Proteomes" id="UP000298390"/>
    </source>
</evidence>